<dbReference type="OrthoDB" id="9803871at2"/>
<dbReference type="SUPFAM" id="SSF53448">
    <property type="entry name" value="Nucleotide-diphospho-sugar transferases"/>
    <property type="match status" value="1"/>
</dbReference>
<evidence type="ECO:0000256" key="2">
    <source>
        <dbReference type="ARBA" id="ARBA00022695"/>
    </source>
</evidence>
<evidence type="ECO:0000259" key="4">
    <source>
        <dbReference type="Pfam" id="PF12804"/>
    </source>
</evidence>
<evidence type="ECO:0000256" key="3">
    <source>
        <dbReference type="ARBA" id="ARBA00022842"/>
    </source>
</evidence>
<comment type="caution">
    <text evidence="5">The sequence shown here is derived from an EMBL/GenBank/DDBJ whole genome shotgun (WGS) entry which is preliminary data.</text>
</comment>
<dbReference type="PANTHER" id="PTHR43584:SF8">
    <property type="entry name" value="N-ACETYLMURAMATE ALPHA-1-PHOSPHATE URIDYLYLTRANSFERASE"/>
    <property type="match status" value="1"/>
</dbReference>
<dbReference type="InterPro" id="IPR029044">
    <property type="entry name" value="Nucleotide-diphossugar_trans"/>
</dbReference>
<dbReference type="Proteomes" id="UP000248856">
    <property type="component" value="Unassembled WGS sequence"/>
</dbReference>
<accession>A0A328YT81</accession>
<keyword evidence="2" id="KW-0548">Nucleotidyltransferase</keyword>
<dbReference type="Pfam" id="PF12804">
    <property type="entry name" value="NTP_transf_3"/>
    <property type="match status" value="1"/>
</dbReference>
<dbReference type="CDD" id="cd02523">
    <property type="entry name" value="PC_cytidylyltransferase"/>
    <property type="match status" value="1"/>
</dbReference>
<gene>
    <name evidence="5" type="ORF">AX018_103941</name>
</gene>
<keyword evidence="1" id="KW-0808">Transferase</keyword>
<dbReference type="Gene3D" id="3.90.550.10">
    <property type="entry name" value="Spore Coat Polysaccharide Biosynthesis Protein SpsA, Chain A"/>
    <property type="match status" value="1"/>
</dbReference>
<keyword evidence="3" id="KW-0460">Magnesium</keyword>
<organism evidence="5 6">
    <name type="scientific">Paracidovorax anthurii</name>
    <dbReference type="NCBI Taxonomy" id="78229"/>
    <lineage>
        <taxon>Bacteria</taxon>
        <taxon>Pseudomonadati</taxon>
        <taxon>Pseudomonadota</taxon>
        <taxon>Betaproteobacteria</taxon>
        <taxon>Burkholderiales</taxon>
        <taxon>Comamonadaceae</taxon>
        <taxon>Paracidovorax</taxon>
    </lineage>
</organism>
<evidence type="ECO:0000313" key="6">
    <source>
        <dbReference type="Proteomes" id="UP000248856"/>
    </source>
</evidence>
<dbReference type="GO" id="GO:0016301">
    <property type="term" value="F:kinase activity"/>
    <property type="evidence" value="ECO:0007669"/>
    <property type="project" value="UniProtKB-KW"/>
</dbReference>
<sequence>MRAIILAAGVGSRIRGHTASPKCLLRIDGKTLLQHQLDALQELGVSDVHVIVGYRSEEIIGALPGHVRHHVYSQYAETNNLWTLAAFSELLQGDCLVQFADVRVSRDALRDLLCSLSDVALLGDGRQCLEGTMRIRARGEQLLEVGSHIPVSEGHGNFIGLARFGAAASPRLGALINRCVQLGQRRQDYYTAVLPELCSEHRAHVVWLGGKSWAEVDDVSDLERAQAIPFDA</sequence>
<dbReference type="InterPro" id="IPR050065">
    <property type="entry name" value="GlmU-like"/>
</dbReference>
<dbReference type="EMBL" id="QLTA01000039">
    <property type="protein sequence ID" value="RAR77198.1"/>
    <property type="molecule type" value="Genomic_DNA"/>
</dbReference>
<dbReference type="PANTHER" id="PTHR43584">
    <property type="entry name" value="NUCLEOTIDYL TRANSFERASE"/>
    <property type="match status" value="1"/>
</dbReference>
<evidence type="ECO:0000313" key="5">
    <source>
        <dbReference type="EMBL" id="RAR77198.1"/>
    </source>
</evidence>
<proteinExistence type="predicted"/>
<name>A0A328YT81_9BURK</name>
<dbReference type="RefSeq" id="WP_111879747.1">
    <property type="nucleotide sequence ID" value="NZ_CBCSGC010000074.1"/>
</dbReference>
<protein>
    <submittedName>
        <fullName evidence="5">Choline kinase</fullName>
    </submittedName>
</protein>
<dbReference type="InterPro" id="IPR025877">
    <property type="entry name" value="MobA-like_NTP_Trfase"/>
</dbReference>
<keyword evidence="6" id="KW-1185">Reference proteome</keyword>
<dbReference type="GO" id="GO:0016779">
    <property type="term" value="F:nucleotidyltransferase activity"/>
    <property type="evidence" value="ECO:0007669"/>
    <property type="project" value="UniProtKB-KW"/>
</dbReference>
<evidence type="ECO:0000256" key="1">
    <source>
        <dbReference type="ARBA" id="ARBA00022679"/>
    </source>
</evidence>
<keyword evidence="5" id="KW-0418">Kinase</keyword>
<dbReference type="AlphaFoldDB" id="A0A328YT81"/>
<feature type="domain" description="MobA-like NTP transferase" evidence="4">
    <location>
        <begin position="3"/>
        <end position="115"/>
    </location>
</feature>
<reference evidence="5 6" key="1">
    <citation type="submission" date="2018-06" db="EMBL/GenBank/DDBJ databases">
        <title>Genomic Encyclopedia of Archaeal and Bacterial Type Strains, Phase II (KMG-II): from individual species to whole genera.</title>
        <authorList>
            <person name="Goeker M."/>
        </authorList>
    </citation>
    <scope>NUCLEOTIDE SEQUENCE [LARGE SCALE GENOMIC DNA]</scope>
    <source>
        <strain evidence="5 6">CFPB 3232</strain>
    </source>
</reference>